<dbReference type="EMBL" id="UYSU01038515">
    <property type="protein sequence ID" value="VDM00340.1"/>
    <property type="molecule type" value="Genomic_DNA"/>
</dbReference>
<protein>
    <submittedName>
        <fullName evidence="3">ANK_REP_REGION domain-containing protein</fullName>
    </submittedName>
</protein>
<accession>A0A183TBV6</accession>
<dbReference type="WBParaSite" id="SSLN_0001448601-mRNA-1">
    <property type="protein sequence ID" value="SSLN_0001448601-mRNA-1"/>
    <property type="gene ID" value="SSLN_0001448601"/>
</dbReference>
<proteinExistence type="predicted"/>
<keyword evidence="2" id="KW-1185">Reference proteome</keyword>
<dbReference type="STRING" id="70667.A0A183TBV6"/>
<dbReference type="Proteomes" id="UP000275846">
    <property type="component" value="Unassembled WGS sequence"/>
</dbReference>
<evidence type="ECO:0000313" key="1">
    <source>
        <dbReference type="EMBL" id="VDM00340.1"/>
    </source>
</evidence>
<reference evidence="1 2" key="2">
    <citation type="submission" date="2018-11" db="EMBL/GenBank/DDBJ databases">
        <authorList>
            <consortium name="Pathogen Informatics"/>
        </authorList>
    </citation>
    <scope>NUCLEOTIDE SEQUENCE [LARGE SCALE GENOMIC DNA]</scope>
    <source>
        <strain evidence="1 2">NST_G2</strain>
    </source>
</reference>
<reference evidence="3" key="1">
    <citation type="submission" date="2016-06" db="UniProtKB">
        <authorList>
            <consortium name="WormBaseParasite"/>
        </authorList>
    </citation>
    <scope>IDENTIFICATION</scope>
</reference>
<gene>
    <name evidence="1" type="ORF">SSLN_LOCUS13954</name>
</gene>
<evidence type="ECO:0000313" key="2">
    <source>
        <dbReference type="Proteomes" id="UP000275846"/>
    </source>
</evidence>
<evidence type="ECO:0000313" key="3">
    <source>
        <dbReference type="WBParaSite" id="SSLN_0001448601-mRNA-1"/>
    </source>
</evidence>
<name>A0A183TBV6_SCHSO</name>
<dbReference type="AlphaFoldDB" id="A0A183TBV6"/>
<sequence length="168" mass="19139">MFPDEEAYNRLHLTVLSLTPEELCIQQAFRSNLSRPLTNEDLQMLLCIWQDDLKCYRELNSDRIRELSLEVDLDALRLIKNYKAATFAETKRGIQLIHLVALFSAHSILQEVLNTLPPEFHSAQTSDFLTAVHISAALGDYLALRMYIENNVSVMQQDSVSSLGAEKN</sequence>
<organism evidence="3">
    <name type="scientific">Schistocephalus solidus</name>
    <name type="common">Tapeworm</name>
    <dbReference type="NCBI Taxonomy" id="70667"/>
    <lineage>
        <taxon>Eukaryota</taxon>
        <taxon>Metazoa</taxon>
        <taxon>Spiralia</taxon>
        <taxon>Lophotrochozoa</taxon>
        <taxon>Platyhelminthes</taxon>
        <taxon>Cestoda</taxon>
        <taxon>Eucestoda</taxon>
        <taxon>Diphyllobothriidea</taxon>
        <taxon>Diphyllobothriidae</taxon>
        <taxon>Schistocephalus</taxon>
    </lineage>
</organism>